<evidence type="ECO:0008006" key="6">
    <source>
        <dbReference type="Google" id="ProtNLM"/>
    </source>
</evidence>
<feature type="transmembrane region" description="Helical" evidence="3">
    <location>
        <begin position="308"/>
        <end position="330"/>
    </location>
</feature>
<dbReference type="Pfam" id="PF07690">
    <property type="entry name" value="MFS_1"/>
    <property type="match status" value="1"/>
</dbReference>
<feature type="transmembrane region" description="Helical" evidence="3">
    <location>
        <begin position="22"/>
        <end position="42"/>
    </location>
</feature>
<keyword evidence="3" id="KW-0472">Membrane</keyword>
<dbReference type="SUPFAM" id="SSF103473">
    <property type="entry name" value="MFS general substrate transporter"/>
    <property type="match status" value="1"/>
</dbReference>
<dbReference type="GO" id="GO:0016020">
    <property type="term" value="C:membrane"/>
    <property type="evidence" value="ECO:0007669"/>
    <property type="project" value="UniProtKB-SubCell"/>
</dbReference>
<proteinExistence type="inferred from homology"/>
<evidence type="ECO:0000256" key="3">
    <source>
        <dbReference type="SAM" id="Phobius"/>
    </source>
</evidence>
<feature type="transmembrane region" description="Helical" evidence="3">
    <location>
        <begin position="94"/>
        <end position="114"/>
    </location>
</feature>
<comment type="similarity">
    <text evidence="2">Belongs to the major facilitator superfamily. Monocarboxylate porter (TC 2.A.1.13) family.</text>
</comment>
<dbReference type="InterPro" id="IPR050327">
    <property type="entry name" value="Proton-linked_MCT"/>
</dbReference>
<dbReference type="GO" id="GO:0022857">
    <property type="term" value="F:transmembrane transporter activity"/>
    <property type="evidence" value="ECO:0007669"/>
    <property type="project" value="InterPro"/>
</dbReference>
<dbReference type="EMBL" id="JAVHJO010000013">
    <property type="protein sequence ID" value="KAK6530353.1"/>
    <property type="molecule type" value="Genomic_DNA"/>
</dbReference>
<feature type="transmembrane region" description="Helical" evidence="3">
    <location>
        <begin position="378"/>
        <end position="400"/>
    </location>
</feature>
<evidence type="ECO:0000313" key="4">
    <source>
        <dbReference type="EMBL" id="KAK6530353.1"/>
    </source>
</evidence>
<feature type="transmembrane region" description="Helical" evidence="3">
    <location>
        <begin position="406"/>
        <end position="429"/>
    </location>
</feature>
<dbReference type="AlphaFoldDB" id="A0AAV9X009"/>
<evidence type="ECO:0000256" key="1">
    <source>
        <dbReference type="ARBA" id="ARBA00004141"/>
    </source>
</evidence>
<keyword evidence="3" id="KW-0812">Transmembrane</keyword>
<comment type="subcellular location">
    <subcellularLocation>
        <location evidence="1">Membrane</location>
        <topology evidence="1">Multi-pass membrane protein</topology>
    </subcellularLocation>
</comment>
<dbReference type="InterPro" id="IPR036259">
    <property type="entry name" value="MFS_trans_sf"/>
</dbReference>
<organism evidence="4 5">
    <name type="scientific">Orbilia ellipsospora</name>
    <dbReference type="NCBI Taxonomy" id="2528407"/>
    <lineage>
        <taxon>Eukaryota</taxon>
        <taxon>Fungi</taxon>
        <taxon>Dikarya</taxon>
        <taxon>Ascomycota</taxon>
        <taxon>Pezizomycotina</taxon>
        <taxon>Orbiliomycetes</taxon>
        <taxon>Orbiliales</taxon>
        <taxon>Orbiliaceae</taxon>
        <taxon>Orbilia</taxon>
    </lineage>
</organism>
<keyword evidence="3" id="KW-1133">Transmembrane helix</keyword>
<evidence type="ECO:0000313" key="5">
    <source>
        <dbReference type="Proteomes" id="UP001365542"/>
    </source>
</evidence>
<dbReference type="PANTHER" id="PTHR11360:SF234">
    <property type="entry name" value="MFS-TYPE TRANSPORTER DBAD-RELATED"/>
    <property type="match status" value="1"/>
</dbReference>
<feature type="transmembrane region" description="Helical" evidence="3">
    <location>
        <begin position="336"/>
        <end position="366"/>
    </location>
</feature>
<feature type="transmembrane region" description="Helical" evidence="3">
    <location>
        <begin position="191"/>
        <end position="211"/>
    </location>
</feature>
<reference evidence="4 5" key="1">
    <citation type="submission" date="2019-10" db="EMBL/GenBank/DDBJ databases">
        <authorList>
            <person name="Palmer J.M."/>
        </authorList>
    </citation>
    <scope>NUCLEOTIDE SEQUENCE [LARGE SCALE GENOMIC DNA]</scope>
    <source>
        <strain evidence="4 5">TWF694</strain>
    </source>
</reference>
<dbReference type="Proteomes" id="UP001365542">
    <property type="component" value="Unassembled WGS sequence"/>
</dbReference>
<accession>A0AAV9X009</accession>
<keyword evidence="5" id="KW-1185">Reference proteome</keyword>
<evidence type="ECO:0000256" key="2">
    <source>
        <dbReference type="ARBA" id="ARBA00006727"/>
    </source>
</evidence>
<sequence>MTKSKSNHQNDYPDEPAWPSGWRPWTSLVGCFFLMFNSWGLVNGYGTYLSYYQSSLLQDNNLIEFNMIGATQCFFILFLSFIAGRLLDANYSRALLICGSFLVTLGMLSLSLCNGKTWSDGNIGAIWLYQGFICGIGMACFFLSGSAIAATWFKQKKGFAIGIVASGASISGMIYPTMLRQLIDKIGFNRSVQAITGLLFLTCLISIFLATPNPSHFFHQPETWKSVQTWIDTDAFRSPAWRWYTTAISFMFFGFYSVFFNLEKWAADTKVGYLDTPIPGAVKTYILLATMNASSTIGRLSSSYLCDIFGALQVHFIVTLVSSFLCLFLWTFAKDLAATLAFVILFGAFSGSVIGLPPAAMAAVLGPDRQERLGHWTGMMYTVSSVFALTGPVVAANLIVKHENYLTVQVWSGLCLFLSAVSICVAYYYKVREQKQREEEKRLESKRDLPYRL</sequence>
<dbReference type="PANTHER" id="PTHR11360">
    <property type="entry name" value="MONOCARBOXYLATE TRANSPORTER"/>
    <property type="match status" value="1"/>
</dbReference>
<feature type="transmembrane region" description="Helical" evidence="3">
    <location>
        <begin position="63"/>
        <end position="82"/>
    </location>
</feature>
<protein>
    <recommendedName>
        <fullName evidence="6">MFS general substrate transporter</fullName>
    </recommendedName>
</protein>
<name>A0AAV9X009_9PEZI</name>
<dbReference type="Gene3D" id="1.20.1250.20">
    <property type="entry name" value="MFS general substrate transporter like domains"/>
    <property type="match status" value="2"/>
</dbReference>
<gene>
    <name evidence="4" type="ORF">TWF694_003709</name>
</gene>
<feature type="transmembrane region" description="Helical" evidence="3">
    <location>
        <begin position="126"/>
        <end position="153"/>
    </location>
</feature>
<feature type="transmembrane region" description="Helical" evidence="3">
    <location>
        <begin position="159"/>
        <end position="179"/>
    </location>
</feature>
<feature type="transmembrane region" description="Helical" evidence="3">
    <location>
        <begin position="243"/>
        <end position="262"/>
    </location>
</feature>
<comment type="caution">
    <text evidence="4">The sequence shown here is derived from an EMBL/GenBank/DDBJ whole genome shotgun (WGS) entry which is preliminary data.</text>
</comment>
<dbReference type="InterPro" id="IPR011701">
    <property type="entry name" value="MFS"/>
</dbReference>